<protein>
    <recommendedName>
        <fullName evidence="3">DUF937 domain-containing protein</fullName>
    </recommendedName>
</protein>
<evidence type="ECO:0000313" key="2">
    <source>
        <dbReference type="Proteomes" id="UP001163336"/>
    </source>
</evidence>
<organism evidence="1 2">
    <name type="scientific">Massilia varians</name>
    <dbReference type="NCBI Taxonomy" id="457921"/>
    <lineage>
        <taxon>Bacteria</taxon>
        <taxon>Pseudomonadati</taxon>
        <taxon>Pseudomonadota</taxon>
        <taxon>Betaproteobacteria</taxon>
        <taxon>Burkholderiales</taxon>
        <taxon>Oxalobacteraceae</taxon>
        <taxon>Telluria group</taxon>
        <taxon>Massilia</taxon>
    </lineage>
</organism>
<sequence>MAFDLGNLLNQYLGGAAGAGKDQQANDDFDRVASNAPPEVLARGVSGALRSDQTPPFANMVSQMFGQSNPNQRAGMLNQLLATVGPAVLAQLASRSGGLGGLGSLFGGGRAPSEVTPEQAAQVSPDEVRELAEKAEQENPGIVDRMGDFYAQNPTLVKAIGGAALAIALGHMAQNMRRQ</sequence>
<reference evidence="1" key="1">
    <citation type="submission" date="2022-11" db="EMBL/GenBank/DDBJ databases">
        <title>Isolation and characterization of PLA-degrading bacterium Massilia sp. from Antarctic soil.</title>
        <authorList>
            <person name="Sato K."/>
            <person name="Gomez-Fuentes C."/>
            <person name="Ahmad S.A."/>
            <person name="Zulkharnain A."/>
        </authorList>
    </citation>
    <scope>NUCLEOTIDE SEQUENCE</scope>
    <source>
        <strain evidence="1">N-3</strain>
    </source>
</reference>
<keyword evidence="2" id="KW-1185">Reference proteome</keyword>
<proteinExistence type="predicted"/>
<dbReference type="Proteomes" id="UP001163336">
    <property type="component" value="Chromosome"/>
</dbReference>
<gene>
    <name evidence="1" type="ORF">MasN3_15060</name>
</gene>
<dbReference type="RefSeq" id="WP_281913351.1">
    <property type="nucleotide sequence ID" value="NZ_AP026966.1"/>
</dbReference>
<accession>A0ABN6T6Y9</accession>
<evidence type="ECO:0000313" key="1">
    <source>
        <dbReference type="EMBL" id="BDT58012.1"/>
    </source>
</evidence>
<dbReference type="EMBL" id="AP026966">
    <property type="protein sequence ID" value="BDT58012.1"/>
    <property type="molecule type" value="Genomic_DNA"/>
</dbReference>
<evidence type="ECO:0008006" key="3">
    <source>
        <dbReference type="Google" id="ProtNLM"/>
    </source>
</evidence>
<name>A0ABN6T6Y9_9BURK</name>